<dbReference type="AlphaFoldDB" id="A0A8E2DZ59"/>
<accession>A0A8E2DZ59</accession>
<protein>
    <recommendedName>
        <fullName evidence="2">Tse2 ADP-ribosyltransferase toxin domain-containing protein</fullName>
    </recommendedName>
</protein>
<dbReference type="OrthoDB" id="10266325at2759"/>
<feature type="domain" description="Tse2 ADP-ribosyltransferase toxin" evidence="2">
    <location>
        <begin position="2"/>
        <end position="78"/>
    </location>
</feature>
<sequence>MFMQELARMAYDYYLEDLENGKPIETPLIFRVPKGTPLPSTFVLLHEHMAQFSLQPSFGMPLDDEFYSKVAGKTTLEQGLTEHDYADAHDDTKPENWMAE</sequence>
<dbReference type="Proteomes" id="UP000250266">
    <property type="component" value="Unassembled WGS sequence"/>
</dbReference>
<dbReference type="Pfam" id="PF18648">
    <property type="entry name" value="ADPRTs_Tse2"/>
    <property type="match status" value="1"/>
</dbReference>
<gene>
    <name evidence="3" type="ORF">K432DRAFT_409924</name>
</gene>
<feature type="region of interest" description="Disordered" evidence="1">
    <location>
        <begin position="78"/>
        <end position="100"/>
    </location>
</feature>
<evidence type="ECO:0000259" key="2">
    <source>
        <dbReference type="Pfam" id="PF18648"/>
    </source>
</evidence>
<keyword evidence="4" id="KW-1185">Reference proteome</keyword>
<name>A0A8E2DZ59_9PEZI</name>
<feature type="compositionally biased region" description="Basic and acidic residues" evidence="1">
    <location>
        <begin position="80"/>
        <end position="94"/>
    </location>
</feature>
<evidence type="ECO:0000256" key="1">
    <source>
        <dbReference type="SAM" id="MobiDB-lite"/>
    </source>
</evidence>
<evidence type="ECO:0000313" key="3">
    <source>
        <dbReference type="EMBL" id="OCK74367.1"/>
    </source>
</evidence>
<evidence type="ECO:0000313" key="4">
    <source>
        <dbReference type="Proteomes" id="UP000250266"/>
    </source>
</evidence>
<proteinExistence type="predicted"/>
<dbReference type="InterPro" id="IPR041018">
    <property type="entry name" value="ADPRTs_Tse2"/>
</dbReference>
<dbReference type="EMBL" id="KV745497">
    <property type="protein sequence ID" value="OCK74367.1"/>
    <property type="molecule type" value="Genomic_DNA"/>
</dbReference>
<reference evidence="3 4" key="1">
    <citation type="journal article" date="2016" name="Nat. Commun.">
        <title>Ectomycorrhizal ecology is imprinted in the genome of the dominant symbiotic fungus Cenococcum geophilum.</title>
        <authorList>
            <consortium name="DOE Joint Genome Institute"/>
            <person name="Peter M."/>
            <person name="Kohler A."/>
            <person name="Ohm R.A."/>
            <person name="Kuo A."/>
            <person name="Krutzmann J."/>
            <person name="Morin E."/>
            <person name="Arend M."/>
            <person name="Barry K.W."/>
            <person name="Binder M."/>
            <person name="Choi C."/>
            <person name="Clum A."/>
            <person name="Copeland A."/>
            <person name="Grisel N."/>
            <person name="Haridas S."/>
            <person name="Kipfer T."/>
            <person name="LaButti K."/>
            <person name="Lindquist E."/>
            <person name="Lipzen A."/>
            <person name="Maire R."/>
            <person name="Meier B."/>
            <person name="Mihaltcheva S."/>
            <person name="Molinier V."/>
            <person name="Murat C."/>
            <person name="Poggeler S."/>
            <person name="Quandt C.A."/>
            <person name="Sperisen C."/>
            <person name="Tritt A."/>
            <person name="Tisserant E."/>
            <person name="Crous P.W."/>
            <person name="Henrissat B."/>
            <person name="Nehls U."/>
            <person name="Egli S."/>
            <person name="Spatafora J.W."/>
            <person name="Grigoriev I.V."/>
            <person name="Martin F.M."/>
        </authorList>
    </citation>
    <scope>NUCLEOTIDE SEQUENCE [LARGE SCALE GENOMIC DNA]</scope>
    <source>
        <strain evidence="3 4">CBS 459.81</strain>
    </source>
</reference>
<organism evidence="3 4">
    <name type="scientific">Lepidopterella palustris CBS 459.81</name>
    <dbReference type="NCBI Taxonomy" id="1314670"/>
    <lineage>
        <taxon>Eukaryota</taxon>
        <taxon>Fungi</taxon>
        <taxon>Dikarya</taxon>
        <taxon>Ascomycota</taxon>
        <taxon>Pezizomycotina</taxon>
        <taxon>Dothideomycetes</taxon>
        <taxon>Pleosporomycetidae</taxon>
        <taxon>Mytilinidiales</taxon>
        <taxon>Argynnaceae</taxon>
        <taxon>Lepidopterella</taxon>
    </lineage>
</organism>